<dbReference type="EMBL" id="CP034951">
    <property type="protein sequence ID" value="QAA81335.1"/>
    <property type="molecule type" value="Genomic_DNA"/>
</dbReference>
<evidence type="ECO:0000313" key="2">
    <source>
        <dbReference type="Proteomes" id="UP000285517"/>
    </source>
</evidence>
<protein>
    <submittedName>
        <fullName evidence="1">Uncharacterized protein</fullName>
    </submittedName>
</protein>
<dbReference type="RefSeq" id="WP_128249723.1">
    <property type="nucleotide sequence ID" value="NZ_CP034951.1"/>
</dbReference>
<dbReference type="AlphaFoldDB" id="A0A410G271"/>
<sequence length="165" mass="19011">MIKRIIFLLLPILLFNGCTRDDICPEGTATTPKLVLVFKNDVLRENRKEVKGLSVETDYENSILVLATTTTDSIAIPLSTTSDTTKYRFIRTLGTGNLTEINIDRVMFIYNRKDLYVTRACGFKTEFYNLQAILEDEGSENWIKNITKNRDTINDENKAHFTFYH</sequence>
<organism evidence="1 2">
    <name type="scientific">Aequorivita ciconiae</name>
    <dbReference type="NCBI Taxonomy" id="2494375"/>
    <lineage>
        <taxon>Bacteria</taxon>
        <taxon>Pseudomonadati</taxon>
        <taxon>Bacteroidota</taxon>
        <taxon>Flavobacteriia</taxon>
        <taxon>Flavobacteriales</taxon>
        <taxon>Flavobacteriaceae</taxon>
        <taxon>Aequorivita</taxon>
    </lineage>
</organism>
<keyword evidence="2" id="KW-1185">Reference proteome</keyword>
<dbReference type="Pfam" id="PF20050">
    <property type="entry name" value="DUF6452"/>
    <property type="match status" value="1"/>
</dbReference>
<accession>A0A410G271</accession>
<dbReference type="InterPro" id="IPR045607">
    <property type="entry name" value="DUF6452"/>
</dbReference>
<dbReference type="KEGG" id="aev:EI546_06160"/>
<evidence type="ECO:0000313" key="1">
    <source>
        <dbReference type="EMBL" id="QAA81335.1"/>
    </source>
</evidence>
<reference evidence="1 2" key="1">
    <citation type="submission" date="2019-01" db="EMBL/GenBank/DDBJ databases">
        <title>Complete genome sequencing of Aequorivita sp. H23M31.</title>
        <authorList>
            <person name="Bae J.-W."/>
        </authorList>
    </citation>
    <scope>NUCLEOTIDE SEQUENCE [LARGE SCALE GENOMIC DNA]</scope>
    <source>
        <strain evidence="1 2">H23M31</strain>
    </source>
</reference>
<name>A0A410G271_9FLAO</name>
<gene>
    <name evidence="1" type="ORF">EI546_06160</name>
</gene>
<dbReference type="Proteomes" id="UP000285517">
    <property type="component" value="Chromosome"/>
</dbReference>
<proteinExistence type="predicted"/>
<dbReference type="OrthoDB" id="663527at2"/>